<reference evidence="2 3" key="1">
    <citation type="submission" date="2009-06" db="EMBL/GenBank/DDBJ databases">
        <title>The Genome Sequence of Loxodonta africana (African elephant).</title>
        <authorList>
            <person name="Di Palma F."/>
            <person name="Heiman D."/>
            <person name="Young S."/>
            <person name="Johnson J."/>
            <person name="Lander E.S."/>
            <person name="Lindblad-Toh K."/>
        </authorList>
    </citation>
    <scope>NUCLEOTIDE SEQUENCE [LARGE SCALE GENOMIC DNA]</scope>
    <source>
        <strain evidence="2 3">Isolate ISIS603380</strain>
    </source>
</reference>
<reference evidence="2" key="3">
    <citation type="submission" date="2025-09" db="UniProtKB">
        <authorList>
            <consortium name="Ensembl"/>
        </authorList>
    </citation>
    <scope>IDENTIFICATION</scope>
    <source>
        <strain evidence="2">Isolate ISIS603380</strain>
    </source>
</reference>
<keyword evidence="1" id="KW-1133">Transmembrane helix</keyword>
<organism evidence="2 3">
    <name type="scientific">Loxodonta africana</name>
    <name type="common">African elephant</name>
    <dbReference type="NCBI Taxonomy" id="9785"/>
    <lineage>
        <taxon>Eukaryota</taxon>
        <taxon>Metazoa</taxon>
        <taxon>Chordata</taxon>
        <taxon>Craniata</taxon>
        <taxon>Vertebrata</taxon>
        <taxon>Euteleostomi</taxon>
        <taxon>Mammalia</taxon>
        <taxon>Eutheria</taxon>
        <taxon>Afrotheria</taxon>
        <taxon>Proboscidea</taxon>
        <taxon>Elephantidae</taxon>
        <taxon>Loxodonta</taxon>
    </lineage>
</organism>
<keyword evidence="1" id="KW-0812">Transmembrane</keyword>
<dbReference type="InParanoid" id="G3UA79"/>
<keyword evidence="1" id="KW-0472">Membrane</keyword>
<dbReference type="OMA" id="LYTEMGL"/>
<protein>
    <submittedName>
        <fullName evidence="2">Transmembrane protein 252</fullName>
    </submittedName>
</protein>
<feature type="transmembrane region" description="Helical" evidence="1">
    <location>
        <begin position="7"/>
        <end position="29"/>
    </location>
</feature>
<proteinExistence type="predicted"/>
<dbReference type="eggNOG" id="ENOG502S6KQ">
    <property type="taxonomic scope" value="Eukaryota"/>
</dbReference>
<dbReference type="Ensembl" id="ENSLAFT00000027166.1">
    <property type="protein sequence ID" value="ENSLAFP00000024737.1"/>
    <property type="gene ID" value="ENSLAFG00000015792.3"/>
</dbReference>
<dbReference type="AlphaFoldDB" id="G3UA79"/>
<evidence type="ECO:0000256" key="1">
    <source>
        <dbReference type="SAM" id="Phobius"/>
    </source>
</evidence>
<dbReference type="FunCoup" id="G3UA79">
    <property type="interactions" value="21"/>
</dbReference>
<keyword evidence="3" id="KW-1185">Reference proteome</keyword>
<sequence length="182" mass="19856">MWHRTSLVPCALTILTGFLVICLGAFFISSGSSFNCRGNLIMAYLLLPLGFVILLSGIFWSIYRQARKSTRMLRQHLAQGHLALATVDRPDFYPPAYEESLDADKQTCGAGGAASEIPSPLYTEVDLDVSGEIEAQPEAPPPYEESVTDIEAAAMSLGAEGHSQQILSNRFTNSLDTELWGK</sequence>
<evidence type="ECO:0000313" key="3">
    <source>
        <dbReference type="Proteomes" id="UP000007646"/>
    </source>
</evidence>
<dbReference type="Proteomes" id="UP000007646">
    <property type="component" value="Unassembled WGS sequence"/>
</dbReference>
<name>G3UA79_LOXAF</name>
<gene>
    <name evidence="2" type="primary">TMEM252</name>
</gene>
<dbReference type="GeneTree" id="ENSGT00390000005250"/>
<dbReference type="PANTHER" id="PTHR35682:SF1">
    <property type="entry name" value="TRANSMEMBRANE PROTEIN 252"/>
    <property type="match status" value="1"/>
</dbReference>
<dbReference type="PANTHER" id="PTHR35682">
    <property type="entry name" value="TRANSMEMBRANE PROTEIN 252"/>
    <property type="match status" value="1"/>
</dbReference>
<reference evidence="2" key="2">
    <citation type="submission" date="2025-08" db="UniProtKB">
        <authorList>
            <consortium name="Ensembl"/>
        </authorList>
    </citation>
    <scope>IDENTIFICATION</scope>
    <source>
        <strain evidence="2">Isolate ISIS603380</strain>
    </source>
</reference>
<evidence type="ECO:0000313" key="2">
    <source>
        <dbReference type="Ensembl" id="ENSLAFP00000024737.1"/>
    </source>
</evidence>
<dbReference type="Pfam" id="PF15664">
    <property type="entry name" value="TMEM252"/>
    <property type="match status" value="1"/>
</dbReference>
<feature type="transmembrane region" description="Helical" evidence="1">
    <location>
        <begin position="41"/>
        <end position="63"/>
    </location>
</feature>
<dbReference type="InterPro" id="IPR031363">
    <property type="entry name" value="TMEM252"/>
</dbReference>
<accession>G3UA79</accession>